<comment type="cofactor">
    <cofactor evidence="6">
        <name>FMN</name>
        <dbReference type="ChEBI" id="CHEBI:58210"/>
    </cofactor>
</comment>
<protein>
    <recommendedName>
        <fullName evidence="6">Ion-translocating oxidoreductase complex subunit G</fullName>
        <ecNumber evidence="6">7.-.-.-</ecNumber>
    </recommendedName>
    <alternativeName>
        <fullName evidence="6">Rnf electron transport complex subunit G</fullName>
    </alternativeName>
</protein>
<dbReference type="Pfam" id="PF04205">
    <property type="entry name" value="FMN_bind"/>
    <property type="match status" value="1"/>
</dbReference>
<dbReference type="NCBIfam" id="NF002519">
    <property type="entry name" value="PRK01908.1"/>
    <property type="match status" value="1"/>
</dbReference>
<evidence type="ECO:0000256" key="4">
    <source>
        <dbReference type="ARBA" id="ARBA00022643"/>
    </source>
</evidence>
<feature type="transmembrane region" description="Helical" evidence="7">
    <location>
        <begin position="48"/>
        <end position="70"/>
    </location>
</feature>
<comment type="subunit">
    <text evidence="6">The complex is composed of six subunits: RnfA, RnfB, RnfC, RnfD, RnfE and RnfG.</text>
</comment>
<keyword evidence="6" id="KW-1003">Cell membrane</keyword>
<dbReference type="SMART" id="SM00900">
    <property type="entry name" value="FMN_bind"/>
    <property type="match status" value="1"/>
</dbReference>
<dbReference type="RefSeq" id="WP_192375982.1">
    <property type="nucleotide sequence ID" value="NZ_CAJHIV010000001.1"/>
</dbReference>
<comment type="subcellular location">
    <subcellularLocation>
        <location evidence="6">Cell inner membrane</location>
        <topology evidence="6">Single-pass membrane protein</topology>
    </subcellularLocation>
</comment>
<dbReference type="NCBIfam" id="TIGR01947">
    <property type="entry name" value="rnfG"/>
    <property type="match status" value="1"/>
</dbReference>
<keyword evidence="6" id="KW-1278">Translocase</keyword>
<dbReference type="PANTHER" id="PTHR36118:SF1">
    <property type="entry name" value="ION-TRANSLOCATING OXIDOREDUCTASE COMPLEX SUBUNIT G"/>
    <property type="match status" value="1"/>
</dbReference>
<evidence type="ECO:0000256" key="2">
    <source>
        <dbReference type="ARBA" id="ARBA00022553"/>
    </source>
</evidence>
<proteinExistence type="inferred from homology"/>
<evidence type="ECO:0000259" key="8">
    <source>
        <dbReference type="SMART" id="SM00900"/>
    </source>
</evidence>
<dbReference type="InterPro" id="IPR007329">
    <property type="entry name" value="FMN-bd"/>
</dbReference>
<reference evidence="9 10" key="1">
    <citation type="submission" date="2020-09" db="EMBL/GenBank/DDBJ databases">
        <title>Methylomonas albis sp. nov. and Methylomonas fluvii sp. nov.: Two cold-adapted methanotrophs from the River Elbe and an amended description of Methylovulum psychrotolerans strain Eb1.</title>
        <authorList>
            <person name="Bussmann I.K."/>
            <person name="Klings K.-W."/>
            <person name="Warnstedt J."/>
            <person name="Hoppert M."/>
            <person name="Saborowski A."/>
            <person name="Horn F."/>
            <person name="Liebner S."/>
        </authorList>
    </citation>
    <scope>NUCLEOTIDE SEQUENCE [LARGE SCALE GENOMIC DNA]</scope>
    <source>
        <strain evidence="9 10">EbA</strain>
    </source>
</reference>
<dbReference type="PANTHER" id="PTHR36118">
    <property type="entry name" value="ION-TRANSLOCATING OXIDOREDUCTASE COMPLEX SUBUNIT G"/>
    <property type="match status" value="1"/>
</dbReference>
<evidence type="ECO:0000256" key="7">
    <source>
        <dbReference type="SAM" id="Phobius"/>
    </source>
</evidence>
<keyword evidence="6 7" id="KW-0472">Membrane</keyword>
<feature type="modified residue" description="FMN phosphoryl threonine" evidence="6">
    <location>
        <position position="217"/>
    </location>
</feature>
<accession>A0ABR9D3M9</accession>
<organism evidence="9 10">
    <name type="scientific">Methylomonas albis</name>
    <dbReference type="NCBI Taxonomy" id="1854563"/>
    <lineage>
        <taxon>Bacteria</taxon>
        <taxon>Pseudomonadati</taxon>
        <taxon>Pseudomonadota</taxon>
        <taxon>Gammaproteobacteria</taxon>
        <taxon>Methylococcales</taxon>
        <taxon>Methylococcaceae</taxon>
        <taxon>Methylomonas</taxon>
    </lineage>
</organism>
<name>A0ABR9D3M9_9GAMM</name>
<keyword evidence="3 6" id="KW-0285">Flavoprotein</keyword>
<evidence type="ECO:0000256" key="6">
    <source>
        <dbReference type="HAMAP-Rule" id="MF_00479"/>
    </source>
</evidence>
<keyword evidence="5 6" id="KW-0249">Electron transport</keyword>
<evidence type="ECO:0000256" key="3">
    <source>
        <dbReference type="ARBA" id="ARBA00022630"/>
    </source>
</evidence>
<keyword evidence="10" id="KW-1185">Reference proteome</keyword>
<feature type="domain" description="FMN-binding" evidence="8">
    <location>
        <begin position="142"/>
        <end position="234"/>
    </location>
</feature>
<dbReference type="EC" id="7.-.-.-" evidence="6"/>
<comment type="caution">
    <text evidence="9">The sequence shown here is derived from an EMBL/GenBank/DDBJ whole genome shotgun (WGS) entry which is preliminary data.</text>
</comment>
<keyword evidence="4 6" id="KW-0288">FMN</keyword>
<comment type="function">
    <text evidence="6">Part of a membrane-bound complex that couples electron transfer with translocation of ions across the membrane.</text>
</comment>
<evidence type="ECO:0000256" key="5">
    <source>
        <dbReference type="ARBA" id="ARBA00022982"/>
    </source>
</evidence>
<evidence type="ECO:0000256" key="1">
    <source>
        <dbReference type="ARBA" id="ARBA00022448"/>
    </source>
</evidence>
<evidence type="ECO:0000313" key="10">
    <source>
        <dbReference type="Proteomes" id="UP000652176"/>
    </source>
</evidence>
<keyword evidence="2 6" id="KW-0597">Phosphoprotein</keyword>
<sequence length="250" mass="26963">MNSEPAKTPPKANQYVGYAVRTLKRFKQNLAVWLEPAHLEQLRPLLQYQAGVLGGFALLAAILLGVADLATRGVIEQRLQEDLKANLEQVVPAELYDNDLLKDSVQLPSADANLGAEQTEVYLAKKQGAVNAVCFKFVAPDGYAGPISLVMGVDSKGEILGVRVIAHVETPGLGDKIEVTKSKWVLSFNGKSLNNLAVEQWAVKKDGGVFDQFSGATITPRKVVQAIKRGLDFYKVHQAELLGAAGNSSP</sequence>
<dbReference type="InterPro" id="IPR010209">
    <property type="entry name" value="Ion_transpt_RnfG/RsxG"/>
</dbReference>
<keyword evidence="6 7" id="KW-1133">Transmembrane helix</keyword>
<evidence type="ECO:0000313" key="9">
    <source>
        <dbReference type="EMBL" id="MBD9357721.1"/>
    </source>
</evidence>
<keyword evidence="6 7" id="KW-0812">Transmembrane</keyword>
<keyword evidence="6" id="KW-0997">Cell inner membrane</keyword>
<keyword evidence="1 6" id="KW-0813">Transport</keyword>
<dbReference type="EMBL" id="JACXSS010000001">
    <property type="protein sequence ID" value="MBD9357721.1"/>
    <property type="molecule type" value="Genomic_DNA"/>
</dbReference>
<gene>
    <name evidence="9" type="primary">rsxG</name>
    <name evidence="6" type="synonym">rnfG</name>
    <name evidence="9" type="ORF">IE877_17920</name>
</gene>
<dbReference type="Proteomes" id="UP000652176">
    <property type="component" value="Unassembled WGS sequence"/>
</dbReference>
<dbReference type="HAMAP" id="MF_00479">
    <property type="entry name" value="RsxG_RnfG"/>
    <property type="match status" value="1"/>
</dbReference>
<comment type="similarity">
    <text evidence="6">Belongs to the RnfG family.</text>
</comment>